<dbReference type="PROSITE" id="PS51464">
    <property type="entry name" value="SIS"/>
    <property type="match status" value="1"/>
</dbReference>
<evidence type="ECO:0000313" key="3">
    <source>
        <dbReference type="Proteomes" id="UP001589788"/>
    </source>
</evidence>
<gene>
    <name evidence="2" type="ORF">ACFFRE_08755</name>
</gene>
<dbReference type="RefSeq" id="WP_377789733.1">
    <property type="nucleotide sequence ID" value="NZ_JBHLYQ010000081.1"/>
</dbReference>
<sequence>MSGTEPTGFLYPFLDRAERDEAGLLGALAASGRAKAEASAMITAEALATAAPLLEEAAGRIAERIRGGGRVLTIGNGGSATDAELAAASFARPPTGPSVPARALVDDPAVLTALANDIGVEAVFARQVAAAAHPSDVLVAFSTSGNSPNLLAAIAQAHRQGLYTLGMAGHDGGAMAQCAELDCCLVVRAQSVHRVQEAQDALLDALRHAVQAALEDLAEEAAEPRGAP</sequence>
<evidence type="ECO:0000259" key="1">
    <source>
        <dbReference type="PROSITE" id="PS51464"/>
    </source>
</evidence>
<dbReference type="Proteomes" id="UP001589788">
    <property type="component" value="Unassembled WGS sequence"/>
</dbReference>
<dbReference type="SUPFAM" id="SSF53697">
    <property type="entry name" value="SIS domain"/>
    <property type="match status" value="1"/>
</dbReference>
<protein>
    <submittedName>
        <fullName evidence="2">SIS domain-containing protein</fullName>
    </submittedName>
</protein>
<comment type="caution">
    <text evidence="2">The sequence shown here is derived from an EMBL/GenBank/DDBJ whole genome shotgun (WGS) entry which is preliminary data.</text>
</comment>
<evidence type="ECO:0000313" key="2">
    <source>
        <dbReference type="EMBL" id="MFC0082233.1"/>
    </source>
</evidence>
<dbReference type="CDD" id="cd05006">
    <property type="entry name" value="SIS_GmhA"/>
    <property type="match status" value="1"/>
</dbReference>
<organism evidence="2 3">
    <name type="scientific">Aciditerrimonas ferrireducens</name>
    <dbReference type="NCBI Taxonomy" id="667306"/>
    <lineage>
        <taxon>Bacteria</taxon>
        <taxon>Bacillati</taxon>
        <taxon>Actinomycetota</taxon>
        <taxon>Acidimicrobiia</taxon>
        <taxon>Acidimicrobiales</taxon>
        <taxon>Acidimicrobiaceae</taxon>
        <taxon>Aciditerrimonas</taxon>
    </lineage>
</organism>
<proteinExistence type="predicted"/>
<dbReference type="InterPro" id="IPR001347">
    <property type="entry name" value="SIS_dom"/>
</dbReference>
<reference evidence="2 3" key="1">
    <citation type="submission" date="2024-09" db="EMBL/GenBank/DDBJ databases">
        <authorList>
            <person name="Sun Q."/>
            <person name="Mori K."/>
        </authorList>
    </citation>
    <scope>NUCLEOTIDE SEQUENCE [LARGE SCALE GENOMIC DNA]</scope>
    <source>
        <strain evidence="2 3">JCM 15389</strain>
    </source>
</reference>
<dbReference type="Gene3D" id="3.40.50.10490">
    <property type="entry name" value="Glucose-6-phosphate isomerase like protein, domain 1"/>
    <property type="match status" value="1"/>
</dbReference>
<dbReference type="PANTHER" id="PTHR30390">
    <property type="entry name" value="SEDOHEPTULOSE 7-PHOSPHATE ISOMERASE / DNAA INITIATOR-ASSOCIATING FACTOR FOR REPLICATION INITIATION"/>
    <property type="match status" value="1"/>
</dbReference>
<dbReference type="Pfam" id="PF13580">
    <property type="entry name" value="SIS_2"/>
    <property type="match status" value="1"/>
</dbReference>
<keyword evidence="3" id="KW-1185">Reference proteome</keyword>
<dbReference type="PANTHER" id="PTHR30390:SF6">
    <property type="entry name" value="DNAA INITIATOR-ASSOCIATING PROTEIN DIAA"/>
    <property type="match status" value="1"/>
</dbReference>
<dbReference type="EMBL" id="JBHLYQ010000081">
    <property type="protein sequence ID" value="MFC0082233.1"/>
    <property type="molecule type" value="Genomic_DNA"/>
</dbReference>
<dbReference type="InterPro" id="IPR035461">
    <property type="entry name" value="GmhA/DiaA"/>
</dbReference>
<name>A0ABV6C3H0_9ACTN</name>
<accession>A0ABV6C3H0</accession>
<feature type="domain" description="SIS" evidence="1">
    <location>
        <begin position="61"/>
        <end position="220"/>
    </location>
</feature>
<dbReference type="InterPro" id="IPR050099">
    <property type="entry name" value="SIS_GmhA/DiaA_subfam"/>
</dbReference>
<dbReference type="InterPro" id="IPR046348">
    <property type="entry name" value="SIS_dom_sf"/>
</dbReference>